<dbReference type="Gene3D" id="2.40.50.140">
    <property type="entry name" value="Nucleic acid-binding proteins"/>
    <property type="match status" value="1"/>
</dbReference>
<comment type="caution">
    <text evidence="1">The sequence shown here is derived from an EMBL/GenBank/DDBJ whole genome shotgun (WGS) entry which is preliminary data.</text>
</comment>
<dbReference type="PATRIC" id="fig|1069083.5.peg.181"/>
<gene>
    <name evidence="1" type="ORF">J422_00921</name>
</gene>
<dbReference type="InterPro" id="IPR007003">
    <property type="entry name" value="DUF655"/>
</dbReference>
<sequence length="200" mass="24101">MVQNYPKKDKKKFENYAWILDYLPYGYGNIKEPIAQAVGEYQFVLMELKPKTDLELGERVYIGKGKRDKIDHVRRMIKYDHLTPTAKSELLYVIMDAVRVQEERFIKFFNEAPPITTKLHSLELLPEISKKYMWRIIEEREAKKFESFEDFKNRVKKDPVKIIAKRIVKELSEENKYYLFVKWKKGIILDEDTMTFYLKE</sequence>
<dbReference type="EMBL" id="APMM01000005">
    <property type="protein sequence ID" value="ENN96689.1"/>
    <property type="molecule type" value="Genomic_DNA"/>
</dbReference>
<evidence type="ECO:0000313" key="2">
    <source>
        <dbReference type="Proteomes" id="UP000053695"/>
    </source>
</evidence>
<dbReference type="SUPFAM" id="SSF160975">
    <property type="entry name" value="AF1531-like"/>
    <property type="match status" value="1"/>
</dbReference>
<dbReference type="RefSeq" id="WP_004589854.1">
    <property type="nucleotide sequence ID" value="NZ_APMM01000005.1"/>
</dbReference>
<dbReference type="AlphaFoldDB" id="N6UWI5"/>
<reference evidence="1 2" key="1">
    <citation type="journal article" date="2013" name="Genome Announc.">
        <title>Draft Genome Sequence of a Highly Flagellated, Fast-Swimming Archaeon, Methanocaldococcus villosus Strain KIN24-T80 (DSM 22612).</title>
        <authorList>
            <person name="Thennarasu S."/>
            <person name="Polireddy D."/>
            <person name="Antony A."/>
            <person name="Yada M.R."/>
            <person name="Algarawi S."/>
            <person name="Sivakumar N."/>
        </authorList>
    </citation>
    <scope>NUCLEOTIDE SEQUENCE [LARGE SCALE GENOMIC DNA]</scope>
    <source>
        <strain evidence="1 2">KIN24-T80</strain>
    </source>
</reference>
<dbReference type="Pfam" id="PF04919">
    <property type="entry name" value="DUF655"/>
    <property type="match status" value="1"/>
</dbReference>
<dbReference type="STRING" id="1069083.GCA_000371805_00590"/>
<proteinExistence type="predicted"/>
<dbReference type="OrthoDB" id="7902at2157"/>
<protein>
    <recommendedName>
        <fullName evidence="3">DUF655 domain-containing protein</fullName>
    </recommendedName>
</protein>
<dbReference type="InterPro" id="IPR012340">
    <property type="entry name" value="NA-bd_OB-fold"/>
</dbReference>
<keyword evidence="2" id="KW-1185">Reference proteome</keyword>
<accession>N6UWI5</accession>
<evidence type="ECO:0008006" key="3">
    <source>
        <dbReference type="Google" id="ProtNLM"/>
    </source>
</evidence>
<evidence type="ECO:0000313" key="1">
    <source>
        <dbReference type="EMBL" id="ENN96689.1"/>
    </source>
</evidence>
<name>N6UWI5_9EURY</name>
<dbReference type="PANTHER" id="PTHR40734">
    <property type="entry name" value="TRNA-SPECIFIC ADENOSINE DEAMINASE-RELATED"/>
    <property type="match status" value="1"/>
</dbReference>
<dbReference type="Proteomes" id="UP000053695">
    <property type="component" value="Unassembled WGS sequence"/>
</dbReference>
<dbReference type="Gene3D" id="1.10.150.280">
    <property type="entry name" value="AF1531-like domain"/>
    <property type="match status" value="1"/>
</dbReference>
<organism evidence="1 2">
    <name type="scientific">Methanocaldococcus villosus KIN24-T80</name>
    <dbReference type="NCBI Taxonomy" id="1069083"/>
    <lineage>
        <taxon>Archaea</taxon>
        <taxon>Methanobacteriati</taxon>
        <taxon>Methanobacteriota</taxon>
        <taxon>Methanomada group</taxon>
        <taxon>Methanococci</taxon>
        <taxon>Methanococcales</taxon>
        <taxon>Methanocaldococcaceae</taxon>
        <taxon>Methanocaldococcus</taxon>
    </lineage>
</organism>
<dbReference type="PANTHER" id="PTHR40734:SF1">
    <property type="entry name" value="DNA-BINDING PROTEIN"/>
    <property type="match status" value="1"/>
</dbReference>